<dbReference type="EMBL" id="UOEY01000124">
    <property type="protein sequence ID" value="VAW41485.1"/>
    <property type="molecule type" value="Genomic_DNA"/>
</dbReference>
<dbReference type="CDD" id="cd05359">
    <property type="entry name" value="ChcA_like_SDR_c"/>
    <property type="match status" value="1"/>
</dbReference>
<comment type="similarity">
    <text evidence="2">Belongs to the short-chain dehydrogenases/reductases (SDR) family. FabI subfamily.</text>
</comment>
<evidence type="ECO:0000256" key="3">
    <source>
        <dbReference type="ARBA" id="ARBA00022516"/>
    </source>
</evidence>
<dbReference type="SUPFAM" id="SSF51735">
    <property type="entry name" value="NAD(P)-binding Rossmann-fold domains"/>
    <property type="match status" value="1"/>
</dbReference>
<evidence type="ECO:0000256" key="7">
    <source>
        <dbReference type="ARBA" id="ARBA00023160"/>
    </source>
</evidence>
<accession>A0A3B0VD77</accession>
<evidence type="ECO:0000256" key="2">
    <source>
        <dbReference type="ARBA" id="ARBA00009233"/>
    </source>
</evidence>
<dbReference type="PIRSF" id="PIRSF000094">
    <property type="entry name" value="Enoyl-ACP_rdct"/>
    <property type="match status" value="1"/>
</dbReference>
<keyword evidence="4" id="KW-0276">Fatty acid metabolism</keyword>
<dbReference type="AlphaFoldDB" id="A0A3B0VD77"/>
<evidence type="ECO:0000256" key="6">
    <source>
        <dbReference type="ARBA" id="ARBA00023098"/>
    </source>
</evidence>
<dbReference type="Pfam" id="PF13561">
    <property type="entry name" value="adh_short_C2"/>
    <property type="match status" value="1"/>
</dbReference>
<dbReference type="Gene3D" id="3.40.50.720">
    <property type="entry name" value="NAD(P)-binding Rossmann-like Domain"/>
    <property type="match status" value="1"/>
</dbReference>
<comment type="pathway">
    <text evidence="1">Lipid metabolism.</text>
</comment>
<reference evidence="8" key="1">
    <citation type="submission" date="2018-06" db="EMBL/GenBank/DDBJ databases">
        <authorList>
            <person name="Zhirakovskaya E."/>
        </authorList>
    </citation>
    <scope>NUCLEOTIDE SEQUENCE</scope>
</reference>
<dbReference type="NCBIfam" id="NF005975">
    <property type="entry name" value="PRK08063.1"/>
    <property type="match status" value="1"/>
</dbReference>
<evidence type="ECO:0000313" key="8">
    <source>
        <dbReference type="EMBL" id="VAW41485.1"/>
    </source>
</evidence>
<keyword evidence="3" id="KW-0444">Lipid biosynthesis</keyword>
<organism evidence="8">
    <name type="scientific">hydrothermal vent metagenome</name>
    <dbReference type="NCBI Taxonomy" id="652676"/>
    <lineage>
        <taxon>unclassified sequences</taxon>
        <taxon>metagenomes</taxon>
        <taxon>ecological metagenomes</taxon>
    </lineage>
</organism>
<keyword evidence="6" id="KW-0443">Lipid metabolism</keyword>
<evidence type="ECO:0000256" key="5">
    <source>
        <dbReference type="ARBA" id="ARBA00023002"/>
    </source>
</evidence>
<dbReference type="InterPro" id="IPR014358">
    <property type="entry name" value="Enoyl-ACP_Rdtase_NADH"/>
</dbReference>
<keyword evidence="5 8" id="KW-0560">Oxidoreductase</keyword>
<protein>
    <submittedName>
        <fullName evidence="8">Enoyl-[acyl-carrier-protein] reductase [NADPH]</fullName>
        <ecNumber evidence="8">1.3.1.10</ecNumber>
    </submittedName>
</protein>
<dbReference type="InterPro" id="IPR002347">
    <property type="entry name" value="SDR_fam"/>
</dbReference>
<dbReference type="EC" id="1.3.1.10" evidence="8"/>
<sequence length="250" mass="26788">MFDLHGKVALITGGSRGIGRAIALRLAEQGADVVINYVRHRRDAEATVAAIEGKGVRCMAVKANVAREEDVTRIFDEIRTVYDHLDILVSNAASGVLKPVMELTTRHWNWAMDINARALLTLTQNAVPMMARGGKIMAVSSLGAARGVENYTVVGASKAALESLVRHLAVEFGPLGINVNTISAGVVDTDALKKFPNRNEIIDVSLQRTPLGRLTTPEDVADLALFLCSDLSTMIQGQVIVVDGGYAIQG</sequence>
<dbReference type="PANTHER" id="PTHR43639">
    <property type="entry name" value="OXIDOREDUCTASE, SHORT-CHAIN DEHYDROGENASE/REDUCTASE FAMILY (AFU_ORTHOLOGUE AFUA_5G02870)"/>
    <property type="match status" value="1"/>
</dbReference>
<dbReference type="InterPro" id="IPR036291">
    <property type="entry name" value="NAD(P)-bd_dom_sf"/>
</dbReference>
<dbReference type="PANTHER" id="PTHR43639:SF1">
    <property type="entry name" value="SHORT-CHAIN DEHYDROGENASE_REDUCTASE FAMILY PROTEIN"/>
    <property type="match status" value="1"/>
</dbReference>
<dbReference type="PRINTS" id="PR00081">
    <property type="entry name" value="GDHRDH"/>
</dbReference>
<dbReference type="GO" id="GO:0141148">
    <property type="term" value="F:enoyl-[acyl-carrier-protein] reductase (NADPH) activity"/>
    <property type="evidence" value="ECO:0007669"/>
    <property type="project" value="UniProtKB-EC"/>
</dbReference>
<evidence type="ECO:0000256" key="4">
    <source>
        <dbReference type="ARBA" id="ARBA00022832"/>
    </source>
</evidence>
<dbReference type="GO" id="GO:0006633">
    <property type="term" value="P:fatty acid biosynthetic process"/>
    <property type="evidence" value="ECO:0007669"/>
    <property type="project" value="UniProtKB-KW"/>
</dbReference>
<dbReference type="GO" id="GO:0004318">
    <property type="term" value="F:enoyl-[acyl-carrier-protein] reductase (NADH) activity"/>
    <property type="evidence" value="ECO:0007669"/>
    <property type="project" value="InterPro"/>
</dbReference>
<keyword evidence="7" id="KW-0275">Fatty acid biosynthesis</keyword>
<evidence type="ECO:0000256" key="1">
    <source>
        <dbReference type="ARBA" id="ARBA00005189"/>
    </source>
</evidence>
<dbReference type="FunFam" id="3.40.50.720:FF:000084">
    <property type="entry name" value="Short-chain dehydrogenase reductase"/>
    <property type="match status" value="1"/>
</dbReference>
<proteinExistence type="inferred from homology"/>
<name>A0A3B0VD77_9ZZZZ</name>
<gene>
    <name evidence="8" type="ORF">MNBD_DELTA04-988</name>
</gene>